<evidence type="ECO:0000256" key="9">
    <source>
        <dbReference type="ARBA" id="ARBA00024867"/>
    </source>
</evidence>
<dbReference type="PROSITE" id="PS50110">
    <property type="entry name" value="RESPONSE_REGULATORY"/>
    <property type="match status" value="1"/>
</dbReference>
<dbReference type="InterPro" id="IPR018060">
    <property type="entry name" value="HTH_AraC"/>
</dbReference>
<keyword evidence="6" id="KW-0805">Transcription regulation</keyword>
<keyword evidence="8" id="KW-0804">Transcription</keyword>
<dbReference type="InterPro" id="IPR051552">
    <property type="entry name" value="HptR"/>
</dbReference>
<dbReference type="GO" id="GO:0000160">
    <property type="term" value="P:phosphorelay signal transduction system"/>
    <property type="evidence" value="ECO:0007669"/>
    <property type="project" value="UniProtKB-KW"/>
</dbReference>
<keyword evidence="5" id="KW-0902">Two-component regulatory system</keyword>
<dbReference type="AlphaFoldDB" id="A0A1I5C0Z4"/>
<dbReference type="PROSITE" id="PS01124">
    <property type="entry name" value="HTH_ARAC_FAMILY_2"/>
    <property type="match status" value="1"/>
</dbReference>
<evidence type="ECO:0000313" key="14">
    <source>
        <dbReference type="Proteomes" id="UP000198806"/>
    </source>
</evidence>
<evidence type="ECO:0000256" key="5">
    <source>
        <dbReference type="ARBA" id="ARBA00023012"/>
    </source>
</evidence>
<reference evidence="13 14" key="1">
    <citation type="submission" date="2016-10" db="EMBL/GenBank/DDBJ databases">
        <authorList>
            <person name="de Groot N.N."/>
        </authorList>
    </citation>
    <scope>NUCLEOTIDE SEQUENCE [LARGE SCALE GENOMIC DNA]</scope>
    <source>
        <strain evidence="13 14">DSM 1283</strain>
    </source>
</reference>
<dbReference type="InterPro" id="IPR020449">
    <property type="entry name" value="Tscrpt_reg_AraC-type_HTH"/>
</dbReference>
<evidence type="ECO:0000313" key="13">
    <source>
        <dbReference type="EMBL" id="SFN80713.1"/>
    </source>
</evidence>
<accession>A0A1I5C0Z4</accession>
<evidence type="ECO:0000256" key="8">
    <source>
        <dbReference type="ARBA" id="ARBA00023163"/>
    </source>
</evidence>
<dbReference type="GO" id="GO:0003700">
    <property type="term" value="F:DNA-binding transcription factor activity"/>
    <property type="evidence" value="ECO:0007669"/>
    <property type="project" value="InterPro"/>
</dbReference>
<dbReference type="CDD" id="cd17536">
    <property type="entry name" value="REC_YesN-like"/>
    <property type="match status" value="1"/>
</dbReference>
<gene>
    <name evidence="13" type="ORF">SAMN04489757_10259</name>
</gene>
<keyword evidence="14" id="KW-1185">Reference proteome</keyword>
<dbReference type="Pfam" id="PF00072">
    <property type="entry name" value="Response_reg"/>
    <property type="match status" value="1"/>
</dbReference>
<feature type="domain" description="Response regulatory" evidence="12">
    <location>
        <begin position="3"/>
        <end position="120"/>
    </location>
</feature>
<evidence type="ECO:0000259" key="11">
    <source>
        <dbReference type="PROSITE" id="PS01124"/>
    </source>
</evidence>
<dbReference type="EMBL" id="FOWD01000002">
    <property type="protein sequence ID" value="SFN80713.1"/>
    <property type="molecule type" value="Genomic_DNA"/>
</dbReference>
<evidence type="ECO:0000256" key="1">
    <source>
        <dbReference type="ARBA" id="ARBA00004496"/>
    </source>
</evidence>
<dbReference type="PANTHER" id="PTHR42713:SF3">
    <property type="entry name" value="TRANSCRIPTIONAL REGULATORY PROTEIN HPTR"/>
    <property type="match status" value="1"/>
</dbReference>
<dbReference type="InterPro" id="IPR018062">
    <property type="entry name" value="HTH_AraC-typ_CS"/>
</dbReference>
<evidence type="ECO:0000259" key="12">
    <source>
        <dbReference type="PROSITE" id="PS50110"/>
    </source>
</evidence>
<dbReference type="Proteomes" id="UP000198806">
    <property type="component" value="Unassembled WGS sequence"/>
</dbReference>
<dbReference type="InterPro" id="IPR001789">
    <property type="entry name" value="Sig_transdc_resp-reg_receiver"/>
</dbReference>
<dbReference type="PROSITE" id="PS00041">
    <property type="entry name" value="HTH_ARAC_FAMILY_1"/>
    <property type="match status" value="1"/>
</dbReference>
<dbReference type="Gene3D" id="1.10.10.60">
    <property type="entry name" value="Homeodomain-like"/>
    <property type="match status" value="2"/>
</dbReference>
<keyword evidence="4 10" id="KW-0597">Phosphoprotein</keyword>
<dbReference type="RefSeq" id="WP_091683879.1">
    <property type="nucleotide sequence ID" value="NZ_BAABFM010000017.1"/>
</dbReference>
<protein>
    <recommendedName>
        <fullName evidence="2">Stage 0 sporulation protein A homolog</fullName>
    </recommendedName>
</protein>
<proteinExistence type="predicted"/>
<dbReference type="Gene3D" id="3.40.50.2300">
    <property type="match status" value="1"/>
</dbReference>
<dbReference type="SMART" id="SM00448">
    <property type="entry name" value="REC"/>
    <property type="match status" value="1"/>
</dbReference>
<evidence type="ECO:0000256" key="7">
    <source>
        <dbReference type="ARBA" id="ARBA00023125"/>
    </source>
</evidence>
<evidence type="ECO:0000256" key="6">
    <source>
        <dbReference type="ARBA" id="ARBA00023015"/>
    </source>
</evidence>
<comment type="function">
    <text evidence="9">May play the central regulatory role in sporulation. It may be an element of the effector pathway responsible for the activation of sporulation genes in response to nutritional stress. Spo0A may act in concert with spo0H (a sigma factor) to control the expression of some genes that are critical to the sporulation process.</text>
</comment>
<keyword evidence="3" id="KW-0963">Cytoplasm</keyword>
<dbReference type="SUPFAM" id="SSF46689">
    <property type="entry name" value="Homeodomain-like"/>
    <property type="match status" value="2"/>
</dbReference>
<dbReference type="Pfam" id="PF12833">
    <property type="entry name" value="HTH_18"/>
    <property type="match status" value="1"/>
</dbReference>
<feature type="modified residue" description="4-aspartylphosphate" evidence="10">
    <location>
        <position position="55"/>
    </location>
</feature>
<name>A0A1I5C0Z4_9FIRM</name>
<evidence type="ECO:0000256" key="4">
    <source>
        <dbReference type="ARBA" id="ARBA00022553"/>
    </source>
</evidence>
<dbReference type="GO" id="GO:0005737">
    <property type="term" value="C:cytoplasm"/>
    <property type="evidence" value="ECO:0007669"/>
    <property type="project" value="UniProtKB-SubCell"/>
</dbReference>
<dbReference type="InterPro" id="IPR009057">
    <property type="entry name" value="Homeodomain-like_sf"/>
</dbReference>
<dbReference type="STRING" id="1527.SAMN04489757_10259"/>
<dbReference type="SUPFAM" id="SSF52172">
    <property type="entry name" value="CheY-like"/>
    <property type="match status" value="1"/>
</dbReference>
<dbReference type="InterPro" id="IPR011006">
    <property type="entry name" value="CheY-like_superfamily"/>
</dbReference>
<dbReference type="PRINTS" id="PR00032">
    <property type="entry name" value="HTHARAC"/>
</dbReference>
<dbReference type="PANTHER" id="PTHR42713">
    <property type="entry name" value="HISTIDINE KINASE-RELATED"/>
    <property type="match status" value="1"/>
</dbReference>
<sequence length="488" mass="57609">MKRLLIVEDEKLIRQGINVMVKRSDVNIEEILECKNGEEAYKILNDVKVDVMITDVRMPKMDGIELVKKIQNLEDKPQIIVVSGYDEFNYAVEALRQGVREYILKPIEREKINAILVKINEELEDKKAKSSVIKQIENQQLKYLILNEKITEEEIHAIEKQFSTLFFKERYLVCQCNSSMDLNIHNEKVIVLKDADDYFVIIADEEELSSLLKNELKNYSVGISKVHEGIRELREGYLESIHARKEAFVKCVPVCYYQDKDYKYETVPDNFADHFVQLFGTAKIDGSLSKLSRIQYNAKNNKISPEKLLEVTEQILIRLIETYQRIIEFDMMEFNKLKDPLHYKDSDEYFSLFFQWIRRMQQVIIDEFNDYRNKEKINTAVRYIHENYSKNLNMAVVSNYISMNYSLFSLNFKEYTGMNFVNYLKKIRIDEAKKLLQDTEEKVLDISQAVGYDNEKSFMKVFKSVCGVSPTEYRKNIHMGKKERLRAK</sequence>
<evidence type="ECO:0000256" key="10">
    <source>
        <dbReference type="PROSITE-ProRule" id="PRU00169"/>
    </source>
</evidence>
<dbReference type="SMART" id="SM00342">
    <property type="entry name" value="HTH_ARAC"/>
    <property type="match status" value="1"/>
</dbReference>
<dbReference type="GO" id="GO:0043565">
    <property type="term" value="F:sequence-specific DNA binding"/>
    <property type="evidence" value="ECO:0007669"/>
    <property type="project" value="InterPro"/>
</dbReference>
<evidence type="ECO:0000256" key="2">
    <source>
        <dbReference type="ARBA" id="ARBA00018672"/>
    </source>
</evidence>
<feature type="domain" description="HTH araC/xylS-type" evidence="11">
    <location>
        <begin position="378"/>
        <end position="476"/>
    </location>
</feature>
<organism evidence="13 14">
    <name type="scientific">Anaerocolumna aminovalerica</name>
    <dbReference type="NCBI Taxonomy" id="1527"/>
    <lineage>
        <taxon>Bacteria</taxon>
        <taxon>Bacillati</taxon>
        <taxon>Bacillota</taxon>
        <taxon>Clostridia</taxon>
        <taxon>Lachnospirales</taxon>
        <taxon>Lachnospiraceae</taxon>
        <taxon>Anaerocolumna</taxon>
    </lineage>
</organism>
<keyword evidence="7" id="KW-0238">DNA-binding</keyword>
<comment type="subcellular location">
    <subcellularLocation>
        <location evidence="1">Cytoplasm</location>
    </subcellularLocation>
</comment>
<dbReference type="OrthoDB" id="2990361at2"/>
<evidence type="ECO:0000256" key="3">
    <source>
        <dbReference type="ARBA" id="ARBA00022490"/>
    </source>
</evidence>